<dbReference type="Proteomes" id="UP001599756">
    <property type="component" value="Unassembled WGS sequence"/>
</dbReference>
<evidence type="ECO:0000313" key="3">
    <source>
        <dbReference type="Proteomes" id="UP001599756"/>
    </source>
</evidence>
<comment type="caution">
    <text evidence="2">The sequence shown here is derived from an EMBL/GenBank/DDBJ whole genome shotgun (WGS) entry which is preliminary data.</text>
</comment>
<proteinExistence type="predicted"/>
<dbReference type="InterPro" id="IPR004360">
    <property type="entry name" value="Glyas_Fos-R_dOase_dom"/>
</dbReference>
<dbReference type="EMBL" id="JBHYTS010000107">
    <property type="protein sequence ID" value="MFE1755726.1"/>
    <property type="molecule type" value="Genomic_DNA"/>
</dbReference>
<dbReference type="InterPro" id="IPR029068">
    <property type="entry name" value="Glyas_Bleomycin-R_OHBP_Dase"/>
</dbReference>
<organism evidence="2 3">
    <name type="scientific">Streptomyces anandii</name>
    <dbReference type="NCBI Taxonomy" id="285454"/>
    <lineage>
        <taxon>Bacteria</taxon>
        <taxon>Bacillati</taxon>
        <taxon>Actinomycetota</taxon>
        <taxon>Actinomycetes</taxon>
        <taxon>Kitasatosporales</taxon>
        <taxon>Streptomycetaceae</taxon>
        <taxon>Streptomyces</taxon>
    </lineage>
</organism>
<feature type="domain" description="VOC" evidence="1">
    <location>
        <begin position="3"/>
        <end position="108"/>
    </location>
</feature>
<accession>A0ABW6HH85</accession>
<dbReference type="Gene3D" id="3.10.180.10">
    <property type="entry name" value="2,3-Dihydroxybiphenyl 1,2-Dioxygenase, domain 1"/>
    <property type="match status" value="1"/>
</dbReference>
<gene>
    <name evidence="2" type="ORF">ACFW88_35225</name>
</gene>
<dbReference type="Pfam" id="PF00903">
    <property type="entry name" value="Glyoxalase"/>
    <property type="match status" value="1"/>
</dbReference>
<keyword evidence="3" id="KW-1185">Reference proteome</keyword>
<evidence type="ECO:0000313" key="2">
    <source>
        <dbReference type="EMBL" id="MFE1755726.1"/>
    </source>
</evidence>
<dbReference type="PROSITE" id="PS51819">
    <property type="entry name" value="VOC"/>
    <property type="match status" value="1"/>
</dbReference>
<dbReference type="InterPro" id="IPR037523">
    <property type="entry name" value="VOC_core"/>
</dbReference>
<sequence>MITGAHVVLYSRDAEADRAFLRDILGVKSVDAGGGWLILQLPPAEMAVHPTDADQKHELYFKCDDVVGTVAELKERGVEFSAPVGEQRWGRLTALRLPGGGEVGLYEPLHPTAYDL</sequence>
<protein>
    <submittedName>
        <fullName evidence="2">VOC family protein</fullName>
    </submittedName>
</protein>
<reference evidence="2 3" key="1">
    <citation type="submission" date="2024-09" db="EMBL/GenBank/DDBJ databases">
        <title>The Natural Products Discovery Center: Release of the First 8490 Sequenced Strains for Exploring Actinobacteria Biosynthetic Diversity.</title>
        <authorList>
            <person name="Kalkreuter E."/>
            <person name="Kautsar S.A."/>
            <person name="Yang D."/>
            <person name="Bader C.D."/>
            <person name="Teijaro C.N."/>
            <person name="Fluegel L."/>
            <person name="Davis C.M."/>
            <person name="Simpson J.R."/>
            <person name="Lauterbach L."/>
            <person name="Steele A.D."/>
            <person name="Gui C."/>
            <person name="Meng S."/>
            <person name="Li G."/>
            <person name="Viehrig K."/>
            <person name="Ye F."/>
            <person name="Su P."/>
            <person name="Kiefer A.F."/>
            <person name="Nichols A."/>
            <person name="Cepeda A.J."/>
            <person name="Yan W."/>
            <person name="Fan B."/>
            <person name="Jiang Y."/>
            <person name="Adhikari A."/>
            <person name="Zheng C.-J."/>
            <person name="Schuster L."/>
            <person name="Cowan T.M."/>
            <person name="Smanski M.J."/>
            <person name="Chevrette M.G."/>
            <person name="De Carvalho L.P.S."/>
            <person name="Shen B."/>
        </authorList>
    </citation>
    <scope>NUCLEOTIDE SEQUENCE [LARGE SCALE GENOMIC DNA]</scope>
    <source>
        <strain evidence="2 3">NPDC059500</strain>
    </source>
</reference>
<dbReference type="RefSeq" id="WP_381843418.1">
    <property type="nucleotide sequence ID" value="NZ_JBHYTS010000107.1"/>
</dbReference>
<name>A0ABW6HH85_9ACTN</name>
<evidence type="ECO:0000259" key="1">
    <source>
        <dbReference type="PROSITE" id="PS51819"/>
    </source>
</evidence>
<dbReference type="SUPFAM" id="SSF54593">
    <property type="entry name" value="Glyoxalase/Bleomycin resistance protein/Dihydroxybiphenyl dioxygenase"/>
    <property type="match status" value="1"/>
</dbReference>